<evidence type="ECO:0000313" key="1">
    <source>
        <dbReference type="EMBL" id="KAJ7650413.1"/>
    </source>
</evidence>
<dbReference type="AlphaFoldDB" id="A0AAD7FYU7"/>
<name>A0AAD7FYU7_9AGAR</name>
<accession>A0AAD7FYU7</accession>
<organism evidence="1 2">
    <name type="scientific">Roridomyces roridus</name>
    <dbReference type="NCBI Taxonomy" id="1738132"/>
    <lineage>
        <taxon>Eukaryota</taxon>
        <taxon>Fungi</taxon>
        <taxon>Dikarya</taxon>
        <taxon>Basidiomycota</taxon>
        <taxon>Agaricomycotina</taxon>
        <taxon>Agaricomycetes</taxon>
        <taxon>Agaricomycetidae</taxon>
        <taxon>Agaricales</taxon>
        <taxon>Marasmiineae</taxon>
        <taxon>Mycenaceae</taxon>
        <taxon>Roridomyces</taxon>
    </lineage>
</organism>
<evidence type="ECO:0000313" key="2">
    <source>
        <dbReference type="Proteomes" id="UP001221142"/>
    </source>
</evidence>
<proteinExistence type="predicted"/>
<dbReference type="Proteomes" id="UP001221142">
    <property type="component" value="Unassembled WGS sequence"/>
</dbReference>
<comment type="caution">
    <text evidence="1">The sequence shown here is derived from an EMBL/GenBank/DDBJ whole genome shotgun (WGS) entry which is preliminary data.</text>
</comment>
<sequence length="233" mass="25945">MPHLLQQPNTQLVSRADLFDAVSDNAQPDAGDLKFLHELIRANLEQGPLKKKRKLDHPSPTVASETSVLFPLLAAPRNISLLPPPPPAPVTREPECEDNAAAAETRRQRAEAVAVDAAWVMQESVRLRPPFRAGRVEHVQAKPTLSAPMLLVHRLQAPRKTRPPVPRSQLQHYPYVSAPIPPSVLAKGPVPSIELLEVPTRNQRRRRGKQRERAQATFWRPPEGQSLGYGMGY</sequence>
<keyword evidence="2" id="KW-1185">Reference proteome</keyword>
<dbReference type="EMBL" id="JARKIF010000001">
    <property type="protein sequence ID" value="KAJ7650413.1"/>
    <property type="molecule type" value="Genomic_DNA"/>
</dbReference>
<protein>
    <submittedName>
        <fullName evidence="1">Uncharacterized protein</fullName>
    </submittedName>
</protein>
<reference evidence="1" key="1">
    <citation type="submission" date="2023-03" db="EMBL/GenBank/DDBJ databases">
        <title>Massive genome expansion in bonnet fungi (Mycena s.s.) driven by repeated elements and novel gene families across ecological guilds.</title>
        <authorList>
            <consortium name="Lawrence Berkeley National Laboratory"/>
            <person name="Harder C.B."/>
            <person name="Miyauchi S."/>
            <person name="Viragh M."/>
            <person name="Kuo A."/>
            <person name="Thoen E."/>
            <person name="Andreopoulos B."/>
            <person name="Lu D."/>
            <person name="Skrede I."/>
            <person name="Drula E."/>
            <person name="Henrissat B."/>
            <person name="Morin E."/>
            <person name="Kohler A."/>
            <person name="Barry K."/>
            <person name="LaButti K."/>
            <person name="Morin E."/>
            <person name="Salamov A."/>
            <person name="Lipzen A."/>
            <person name="Mereny Z."/>
            <person name="Hegedus B."/>
            <person name="Baldrian P."/>
            <person name="Stursova M."/>
            <person name="Weitz H."/>
            <person name="Taylor A."/>
            <person name="Grigoriev I.V."/>
            <person name="Nagy L.G."/>
            <person name="Martin F."/>
            <person name="Kauserud H."/>
        </authorList>
    </citation>
    <scope>NUCLEOTIDE SEQUENCE</scope>
    <source>
        <strain evidence="1">9284</strain>
    </source>
</reference>
<gene>
    <name evidence="1" type="ORF">FB45DRAFT_887888</name>
</gene>